<dbReference type="AlphaFoldDB" id="A0A1U9UUW5"/>
<evidence type="ECO:0000256" key="3">
    <source>
        <dbReference type="ARBA" id="ARBA00022729"/>
    </source>
</evidence>
<dbReference type="OrthoDB" id="1443407at2"/>
<feature type="chain" id="PRO_5012143369" description="Curli production assembly/transport component CsgF" evidence="4">
    <location>
        <begin position="27"/>
        <end position="149"/>
    </location>
</feature>
<organism evidence="5 6">
    <name type="scientific">Cupriavidus necator</name>
    <name type="common">Alcaligenes eutrophus</name>
    <name type="synonym">Ralstonia eutropha</name>
    <dbReference type="NCBI Taxonomy" id="106590"/>
    <lineage>
        <taxon>Bacteria</taxon>
        <taxon>Pseudomonadati</taxon>
        <taxon>Pseudomonadota</taxon>
        <taxon>Betaproteobacteria</taxon>
        <taxon>Burkholderiales</taxon>
        <taxon>Burkholderiaceae</taxon>
        <taxon>Cupriavidus</taxon>
    </lineage>
</organism>
<protein>
    <recommendedName>
        <fullName evidence="2">Curli production assembly/transport component CsgF</fullName>
    </recommendedName>
</protein>
<evidence type="ECO:0000313" key="5">
    <source>
        <dbReference type="EMBL" id="AQV96462.1"/>
    </source>
</evidence>
<feature type="signal peptide" evidence="4">
    <location>
        <begin position="1"/>
        <end position="26"/>
    </location>
</feature>
<evidence type="ECO:0000313" key="6">
    <source>
        <dbReference type="Proteomes" id="UP000189627"/>
    </source>
</evidence>
<proteinExistence type="predicted"/>
<evidence type="ECO:0000256" key="2">
    <source>
        <dbReference type="ARBA" id="ARBA00014031"/>
    </source>
</evidence>
<dbReference type="Proteomes" id="UP000189627">
    <property type="component" value="Chromosome 2"/>
</dbReference>
<evidence type="ECO:0000256" key="1">
    <source>
        <dbReference type="ARBA" id="ARBA00003989"/>
    </source>
</evidence>
<dbReference type="Pfam" id="PF10614">
    <property type="entry name" value="CsgF"/>
    <property type="match status" value="1"/>
</dbReference>
<evidence type="ECO:0000256" key="4">
    <source>
        <dbReference type="SAM" id="SignalP"/>
    </source>
</evidence>
<dbReference type="EMBL" id="CP017758">
    <property type="protein sequence ID" value="AQV96462.1"/>
    <property type="molecule type" value="Genomic_DNA"/>
</dbReference>
<reference evidence="6" key="1">
    <citation type="submission" date="2017-02" db="EMBL/GenBank/DDBJ databases">
        <title>Complete genome sequence of Cupriavidus necator strain NH9, a 3-chlorobenzoate degrader.</title>
        <authorList>
            <person name="Moriuchi R."/>
            <person name="Dohra H."/>
            <person name="Ogawa N."/>
        </authorList>
    </citation>
    <scope>NUCLEOTIDE SEQUENCE [LARGE SCALE GENOMIC DNA]</scope>
    <source>
        <strain evidence="6">NH9</strain>
    </source>
</reference>
<gene>
    <name evidence="5" type="ORF">BJN34_21580</name>
</gene>
<dbReference type="InterPro" id="IPR018893">
    <property type="entry name" value="T8SS_CsgF"/>
</dbReference>
<comment type="function">
    <text evidence="1">May be involved in the biogenesis of curli organelles.</text>
</comment>
<name>A0A1U9UUW5_CUPNE</name>
<sequence length="149" mass="15423">MHAPKQRISLTAVVAVLSVTAGHAFATTLIYQPVDPSFGGNPLNGPVLLDIANAQNKYKDPSMQSFGPGGLLGQQSALQQFNNQLQQAILSRVASSVTNSIVGPNGQLIPGTIETGSFSINIVNVGSGVLQITTTDKSTGASTTFQVSQ</sequence>
<accession>A0A1U9UUW5</accession>
<keyword evidence="3 4" id="KW-0732">Signal</keyword>
<dbReference type="KEGG" id="cuh:BJN34_21580"/>